<reference evidence="1" key="1">
    <citation type="submission" date="2018-02" db="EMBL/GenBank/DDBJ databases">
        <title>The genomes of Aspergillus section Nigri reveals drivers in fungal speciation.</title>
        <authorList>
            <consortium name="DOE Joint Genome Institute"/>
            <person name="Vesth T.C."/>
            <person name="Nybo J."/>
            <person name="Theobald S."/>
            <person name="Brandl J."/>
            <person name="Frisvad J.C."/>
            <person name="Nielsen K.F."/>
            <person name="Lyhne E.K."/>
            <person name="Kogle M.E."/>
            <person name="Kuo A."/>
            <person name="Riley R."/>
            <person name="Clum A."/>
            <person name="Nolan M."/>
            <person name="Lipzen A."/>
            <person name="Salamov A."/>
            <person name="Henrissat B."/>
            <person name="Wiebenga A."/>
            <person name="De vries R.P."/>
            <person name="Grigoriev I.V."/>
            <person name="Mortensen U.H."/>
            <person name="Andersen M.R."/>
            <person name="Baker S.E."/>
        </authorList>
    </citation>
    <scope>NUCLEOTIDE SEQUENCE</scope>
    <source>
        <strain evidence="1">CBS 621.78</strain>
    </source>
</reference>
<evidence type="ECO:0000313" key="2">
    <source>
        <dbReference type="Proteomes" id="UP000249057"/>
    </source>
</evidence>
<proteinExistence type="predicted"/>
<evidence type="ECO:0000313" key="1">
    <source>
        <dbReference type="EMBL" id="RAH48235.1"/>
    </source>
</evidence>
<keyword evidence="2" id="KW-1185">Reference proteome</keyword>
<accession>A0ACD1GGE7</accession>
<sequence>MPLYMIDEELRRFPLWSLLLGRLDVELMTRGRRVAILPVCFLAAYFEFWNRDRDAMLGEEGEFDLSETDVNPVNQSQGARLLEDLKDLRGLRGLQGLQDPQ</sequence>
<protein>
    <submittedName>
        <fullName evidence="1">Uncharacterized protein</fullName>
    </submittedName>
</protein>
<name>A0ACD1GGE7_9EURO</name>
<dbReference type="EMBL" id="KZ825325">
    <property type="protein sequence ID" value="RAH48235.1"/>
    <property type="molecule type" value="Genomic_DNA"/>
</dbReference>
<gene>
    <name evidence="1" type="ORF">BO95DRAFT_429623</name>
</gene>
<organism evidence="1 2">
    <name type="scientific">Aspergillus brunneoviolaceus CBS 621.78</name>
    <dbReference type="NCBI Taxonomy" id="1450534"/>
    <lineage>
        <taxon>Eukaryota</taxon>
        <taxon>Fungi</taxon>
        <taxon>Dikarya</taxon>
        <taxon>Ascomycota</taxon>
        <taxon>Pezizomycotina</taxon>
        <taxon>Eurotiomycetes</taxon>
        <taxon>Eurotiomycetidae</taxon>
        <taxon>Eurotiales</taxon>
        <taxon>Aspergillaceae</taxon>
        <taxon>Aspergillus</taxon>
        <taxon>Aspergillus subgen. Circumdati</taxon>
    </lineage>
</organism>
<dbReference type="Proteomes" id="UP000249057">
    <property type="component" value="Unassembled WGS sequence"/>
</dbReference>